<gene>
    <name evidence="2" type="ORF">CA264_02295</name>
</gene>
<feature type="transmembrane region" description="Helical" evidence="1">
    <location>
        <begin position="159"/>
        <end position="182"/>
    </location>
</feature>
<feature type="transmembrane region" description="Helical" evidence="1">
    <location>
        <begin position="129"/>
        <end position="147"/>
    </location>
</feature>
<dbReference type="KEGG" id="pact:CA264_02295"/>
<reference evidence="3" key="1">
    <citation type="submission" date="2017-05" db="EMBL/GenBank/DDBJ databases">
        <authorList>
            <person name="Ray J."/>
            <person name="Price M."/>
            <person name="Deutschbauer A."/>
        </authorList>
    </citation>
    <scope>NUCLEOTIDE SEQUENCE [LARGE SCALE GENOMIC DNA]</scope>
    <source>
        <strain evidence="3">DSM 19842</strain>
    </source>
</reference>
<dbReference type="RefSeq" id="WP_025604215.1">
    <property type="nucleotide sequence ID" value="NZ_CP021235.1"/>
</dbReference>
<feature type="transmembrane region" description="Helical" evidence="1">
    <location>
        <begin position="194"/>
        <end position="214"/>
    </location>
</feature>
<feature type="transmembrane region" description="Helical" evidence="1">
    <location>
        <begin position="37"/>
        <end position="56"/>
    </location>
</feature>
<dbReference type="OrthoDB" id="851298at2"/>
<evidence type="ECO:0000256" key="1">
    <source>
        <dbReference type="SAM" id="Phobius"/>
    </source>
</evidence>
<proteinExistence type="predicted"/>
<dbReference type="Proteomes" id="UP000266292">
    <property type="component" value="Chromosome"/>
</dbReference>
<name>A0A1X9YNC1_9BACT</name>
<keyword evidence="1" id="KW-1133">Transmembrane helix</keyword>
<evidence type="ECO:0000313" key="2">
    <source>
        <dbReference type="EMBL" id="ARS34362.1"/>
    </source>
</evidence>
<dbReference type="STRING" id="709015.GCA_000472485_00452"/>
<keyword evidence="1" id="KW-0472">Membrane</keyword>
<dbReference type="AlphaFoldDB" id="A0A1X9YNC1"/>
<sequence length="220" mass="24615">MEFFLRQVYPWLVQASFYSFCLPLLTGVLLINKRSSLLYRLLLLYIVFIALVEVTAKVTISLKTTNNVWIDHIYTPTECLIVAAVYYSHFTNPLLKRGTVVAACGVVVFSGAYVLWGESVMEMNSLPRMLNGVVLIAMAVAYFYQVANDLSQTYLDRDPMFILSCGIIVYQAGTAVAFSMFNKALAASYDTARICISVILVLNILYRVVLMLALKRTAAT</sequence>
<dbReference type="EMBL" id="CP021235">
    <property type="protein sequence ID" value="ARS34362.1"/>
    <property type="molecule type" value="Genomic_DNA"/>
</dbReference>
<organism evidence="2 3">
    <name type="scientific">Pontibacter actiniarum</name>
    <dbReference type="NCBI Taxonomy" id="323450"/>
    <lineage>
        <taxon>Bacteria</taxon>
        <taxon>Pseudomonadati</taxon>
        <taxon>Bacteroidota</taxon>
        <taxon>Cytophagia</taxon>
        <taxon>Cytophagales</taxon>
        <taxon>Hymenobacteraceae</taxon>
        <taxon>Pontibacter</taxon>
    </lineage>
</organism>
<keyword evidence="3" id="KW-1185">Reference proteome</keyword>
<accession>A0A1X9YNC1</accession>
<feature type="transmembrane region" description="Helical" evidence="1">
    <location>
        <begin position="99"/>
        <end position="117"/>
    </location>
</feature>
<evidence type="ECO:0000313" key="3">
    <source>
        <dbReference type="Proteomes" id="UP000266292"/>
    </source>
</evidence>
<keyword evidence="1" id="KW-0812">Transmembrane</keyword>
<feature type="transmembrane region" description="Helical" evidence="1">
    <location>
        <begin position="12"/>
        <end position="31"/>
    </location>
</feature>
<protein>
    <submittedName>
        <fullName evidence="2">Uncharacterized protein</fullName>
    </submittedName>
</protein>